<name>A0A395GQE1_9EURO</name>
<dbReference type="EMBL" id="KZ824461">
    <property type="protein sequence ID" value="RAK97562.1"/>
    <property type="molecule type" value="Genomic_DNA"/>
</dbReference>
<dbReference type="GeneID" id="37228254"/>
<dbReference type="VEuPathDB" id="FungiDB:BO80DRAFT_481876"/>
<keyword evidence="2" id="KW-1185">Reference proteome</keyword>
<reference evidence="1 2" key="1">
    <citation type="submission" date="2018-02" db="EMBL/GenBank/DDBJ databases">
        <title>The genomes of Aspergillus section Nigri reveals drivers in fungal speciation.</title>
        <authorList>
            <consortium name="DOE Joint Genome Institute"/>
            <person name="Vesth T.C."/>
            <person name="Nybo J."/>
            <person name="Theobald S."/>
            <person name="Brandl J."/>
            <person name="Frisvad J.C."/>
            <person name="Nielsen K.F."/>
            <person name="Lyhne E.K."/>
            <person name="Kogle M.E."/>
            <person name="Kuo A."/>
            <person name="Riley R."/>
            <person name="Clum A."/>
            <person name="Nolan M."/>
            <person name="Lipzen A."/>
            <person name="Salamov A."/>
            <person name="Henrissat B."/>
            <person name="Wiebenga A."/>
            <person name="De vries R.P."/>
            <person name="Grigoriev I.V."/>
            <person name="Mortensen U.H."/>
            <person name="Andersen M.R."/>
            <person name="Baker S.E."/>
        </authorList>
    </citation>
    <scope>NUCLEOTIDE SEQUENCE [LARGE SCALE GENOMIC DNA]</scope>
    <source>
        <strain evidence="1 2">CBS 121593</strain>
    </source>
</reference>
<accession>A0A395GQE1</accession>
<dbReference type="RefSeq" id="XP_025571890.1">
    <property type="nucleotide sequence ID" value="XM_025723389.1"/>
</dbReference>
<dbReference type="OrthoDB" id="2687876at2759"/>
<dbReference type="Proteomes" id="UP000249402">
    <property type="component" value="Unassembled WGS sequence"/>
</dbReference>
<organism evidence="1 2">
    <name type="scientific">Aspergillus ibericus CBS 121593</name>
    <dbReference type="NCBI Taxonomy" id="1448316"/>
    <lineage>
        <taxon>Eukaryota</taxon>
        <taxon>Fungi</taxon>
        <taxon>Dikarya</taxon>
        <taxon>Ascomycota</taxon>
        <taxon>Pezizomycotina</taxon>
        <taxon>Eurotiomycetes</taxon>
        <taxon>Eurotiomycetidae</taxon>
        <taxon>Eurotiales</taxon>
        <taxon>Aspergillaceae</taxon>
        <taxon>Aspergillus</taxon>
        <taxon>Aspergillus subgen. Circumdati</taxon>
    </lineage>
</organism>
<evidence type="ECO:0000313" key="1">
    <source>
        <dbReference type="EMBL" id="RAK97562.1"/>
    </source>
</evidence>
<dbReference type="AlphaFoldDB" id="A0A395GQE1"/>
<sequence>MPSRKSPHHKDPIRVLTKHQDATTKEIIYRVQLHDQIKYISVAPTTYPPKTEINIPIPHLSAFGTHNAARAYRTKPDHHFKYTFEHWPGVKRSFLWHPTHIHCPNWEDPLTLSTAIRTALPPSIATSTCYTKFNLINITELETETMIYRLLKNNNILHLAPEFRGHLNENGRVMGFVLQKVGEGRPSGVDFEACRGVLQRYHELGLLHGNITKEHFLIQADGTARMVRSSRYQASGIASWQ</sequence>
<gene>
    <name evidence="1" type="ORF">BO80DRAFT_481876</name>
</gene>
<proteinExistence type="predicted"/>
<evidence type="ECO:0000313" key="2">
    <source>
        <dbReference type="Proteomes" id="UP000249402"/>
    </source>
</evidence>
<evidence type="ECO:0008006" key="3">
    <source>
        <dbReference type="Google" id="ProtNLM"/>
    </source>
</evidence>
<dbReference type="STRING" id="1448316.A0A395GQE1"/>
<protein>
    <recommendedName>
        <fullName evidence="3">Alpha-galactosidase A</fullName>
    </recommendedName>
</protein>